<sequence length="276" mass="29637">MYGILTADADLAREGLGDRTYYFAERVSGTRRDPVPGVVNSVACWGDTEAVRESPDRAAVAGDGTPAAPDVEGHHWGTVCPTDPDYRAALLDRIADVGAVGDVRLTTPGFPGEDFCRCDRCERLFGESDFDERVEWRSTVITEFVADAADRADGDVIATLYPDPYPGHLQERAGLDPAALAEHVDGFLVPLCGTGYETTYWVESLARGFASAVGDLDASLSFQLSTSGTEAERLAGLARQIREFGDGVVFGIHRTDADLIRDVFAELNGPESSVVA</sequence>
<keyword evidence="3" id="KW-1185">Reference proteome</keyword>
<proteinExistence type="predicted"/>
<evidence type="ECO:0000313" key="2">
    <source>
        <dbReference type="EMBL" id="MFC7142210.1"/>
    </source>
</evidence>
<evidence type="ECO:0008006" key="4">
    <source>
        <dbReference type="Google" id="ProtNLM"/>
    </source>
</evidence>
<dbReference type="AlphaFoldDB" id="A0ABD5YA14"/>
<evidence type="ECO:0000313" key="3">
    <source>
        <dbReference type="Proteomes" id="UP001596432"/>
    </source>
</evidence>
<gene>
    <name evidence="2" type="ORF">ACFQMA_20525</name>
</gene>
<comment type="caution">
    <text evidence="2">The sequence shown here is derived from an EMBL/GenBank/DDBJ whole genome shotgun (WGS) entry which is preliminary data.</text>
</comment>
<dbReference type="EMBL" id="JBHTAS010000001">
    <property type="protein sequence ID" value="MFC7142210.1"/>
    <property type="molecule type" value="Genomic_DNA"/>
</dbReference>
<evidence type="ECO:0000256" key="1">
    <source>
        <dbReference type="SAM" id="MobiDB-lite"/>
    </source>
</evidence>
<dbReference type="GeneID" id="78822545"/>
<dbReference type="RefSeq" id="WP_274323279.1">
    <property type="nucleotide sequence ID" value="NZ_CP118158.1"/>
</dbReference>
<reference evidence="2 3" key="1">
    <citation type="journal article" date="2019" name="Int. J. Syst. Evol. Microbiol.">
        <title>The Global Catalogue of Microorganisms (GCM) 10K type strain sequencing project: providing services to taxonomists for standard genome sequencing and annotation.</title>
        <authorList>
            <consortium name="The Broad Institute Genomics Platform"/>
            <consortium name="The Broad Institute Genome Sequencing Center for Infectious Disease"/>
            <person name="Wu L."/>
            <person name="Ma J."/>
        </authorList>
    </citation>
    <scope>NUCLEOTIDE SEQUENCE [LARGE SCALE GENOMIC DNA]</scope>
    <source>
        <strain evidence="2 3">XZYJT29</strain>
    </source>
</reference>
<protein>
    <recommendedName>
        <fullName evidence="4">Queuine tRNA-ribosyltransferase</fullName>
    </recommendedName>
</protein>
<feature type="region of interest" description="Disordered" evidence="1">
    <location>
        <begin position="55"/>
        <end position="74"/>
    </location>
</feature>
<organism evidence="2 3">
    <name type="scientific">Halosimplex aquaticum</name>
    <dbReference type="NCBI Taxonomy" id="3026162"/>
    <lineage>
        <taxon>Archaea</taxon>
        <taxon>Methanobacteriati</taxon>
        <taxon>Methanobacteriota</taxon>
        <taxon>Stenosarchaea group</taxon>
        <taxon>Halobacteria</taxon>
        <taxon>Halobacteriales</taxon>
        <taxon>Haloarculaceae</taxon>
        <taxon>Halosimplex</taxon>
    </lineage>
</organism>
<accession>A0ABD5YA14</accession>
<name>A0ABD5YA14_9EURY</name>
<dbReference type="Proteomes" id="UP001596432">
    <property type="component" value="Unassembled WGS sequence"/>
</dbReference>